<evidence type="ECO:0000259" key="9">
    <source>
        <dbReference type="PROSITE" id="PS51767"/>
    </source>
</evidence>
<evidence type="ECO:0000256" key="5">
    <source>
        <dbReference type="ARBA" id="ARBA00022801"/>
    </source>
</evidence>
<dbReference type="InterPro" id="IPR033121">
    <property type="entry name" value="PEPTIDASE_A1"/>
</dbReference>
<organism evidence="10 11">
    <name type="scientific">Neonectria punicea</name>
    <dbReference type="NCBI Taxonomy" id="979145"/>
    <lineage>
        <taxon>Eukaryota</taxon>
        <taxon>Fungi</taxon>
        <taxon>Dikarya</taxon>
        <taxon>Ascomycota</taxon>
        <taxon>Pezizomycotina</taxon>
        <taxon>Sordariomycetes</taxon>
        <taxon>Hypocreomycetidae</taxon>
        <taxon>Hypocreales</taxon>
        <taxon>Nectriaceae</taxon>
        <taxon>Neonectria</taxon>
    </lineage>
</organism>
<evidence type="ECO:0000256" key="4">
    <source>
        <dbReference type="ARBA" id="ARBA00022750"/>
    </source>
</evidence>
<evidence type="ECO:0000313" key="10">
    <source>
        <dbReference type="EMBL" id="KAK7414380.1"/>
    </source>
</evidence>
<evidence type="ECO:0000313" key="11">
    <source>
        <dbReference type="Proteomes" id="UP001498476"/>
    </source>
</evidence>
<dbReference type="InterPro" id="IPR001461">
    <property type="entry name" value="Aspartic_peptidase_A1"/>
</dbReference>
<keyword evidence="3 8" id="KW-0732">Signal</keyword>
<reference evidence="10 11" key="1">
    <citation type="journal article" date="2025" name="Microbiol. Resour. Announc.">
        <title>Draft genome sequences for Neonectria magnoliae and Neonectria punicea, canker pathogens of Liriodendron tulipifera and Acer saccharum in West Virginia.</title>
        <authorList>
            <person name="Petronek H.M."/>
            <person name="Kasson M.T."/>
            <person name="Metheny A.M."/>
            <person name="Stauder C.M."/>
            <person name="Lovett B."/>
            <person name="Lynch S.C."/>
            <person name="Garnas J.R."/>
            <person name="Kasson L.R."/>
            <person name="Stajich J.E."/>
        </authorList>
    </citation>
    <scope>NUCLEOTIDE SEQUENCE [LARGE SCALE GENOMIC DNA]</scope>
    <source>
        <strain evidence="10 11">NRRL 64653</strain>
    </source>
</reference>
<keyword evidence="4 6" id="KW-0064">Aspartyl protease</keyword>
<dbReference type="InterPro" id="IPR001969">
    <property type="entry name" value="Aspartic_peptidase_AS"/>
</dbReference>
<keyword evidence="2 6" id="KW-0645">Protease</keyword>
<evidence type="ECO:0000256" key="1">
    <source>
        <dbReference type="ARBA" id="ARBA00007447"/>
    </source>
</evidence>
<evidence type="ECO:0000256" key="6">
    <source>
        <dbReference type="RuleBase" id="RU000454"/>
    </source>
</evidence>
<keyword evidence="11" id="KW-1185">Reference proteome</keyword>
<evidence type="ECO:0000256" key="3">
    <source>
        <dbReference type="ARBA" id="ARBA00022729"/>
    </source>
</evidence>
<feature type="domain" description="Peptidase A1" evidence="9">
    <location>
        <begin position="73"/>
        <end position="401"/>
    </location>
</feature>
<protein>
    <recommendedName>
        <fullName evidence="9">Peptidase A1 domain-containing protein</fullName>
    </recommendedName>
</protein>
<keyword evidence="5 6" id="KW-0378">Hydrolase</keyword>
<dbReference type="InterPro" id="IPR021109">
    <property type="entry name" value="Peptidase_aspartic_dom_sf"/>
</dbReference>
<dbReference type="PANTHER" id="PTHR47966:SF65">
    <property type="entry name" value="ASPARTIC-TYPE ENDOPEPTIDASE"/>
    <property type="match status" value="1"/>
</dbReference>
<gene>
    <name evidence="10" type="ORF">QQX98_006745</name>
</gene>
<feature type="transmembrane region" description="Helical" evidence="7">
    <location>
        <begin position="456"/>
        <end position="474"/>
    </location>
</feature>
<feature type="signal peptide" evidence="8">
    <location>
        <begin position="1"/>
        <end position="20"/>
    </location>
</feature>
<dbReference type="Pfam" id="PF00026">
    <property type="entry name" value="Asp"/>
    <property type="match status" value="1"/>
</dbReference>
<comment type="caution">
    <text evidence="10">The sequence shown here is derived from an EMBL/GenBank/DDBJ whole genome shotgun (WGS) entry which is preliminary data.</text>
</comment>
<dbReference type="CDD" id="cd05474">
    <property type="entry name" value="SAP_like"/>
    <property type="match status" value="1"/>
</dbReference>
<evidence type="ECO:0000256" key="8">
    <source>
        <dbReference type="SAM" id="SignalP"/>
    </source>
</evidence>
<dbReference type="Gene3D" id="2.40.70.10">
    <property type="entry name" value="Acid Proteases"/>
    <property type="match status" value="2"/>
</dbReference>
<keyword evidence="7" id="KW-0812">Transmembrane</keyword>
<proteinExistence type="inferred from homology"/>
<dbReference type="PROSITE" id="PS00141">
    <property type="entry name" value="ASP_PROTEASE"/>
    <property type="match status" value="1"/>
</dbReference>
<sequence length="475" mass="50399">MKSIQLFLVIAASLLTTTGAVSLHKRQDGSDPRVLSLDLHRHQFQDPVTHDRNRQQRRSGSVDVDIDNEQTLYYFNASLGTPKQSFRLHLDTGSSDLWVNTLDSPLCSTASNLCGESGTYNANKSSTYEYIDSYFNISYADGSGASGDYVTDTFRVGDVKIANLQFGVGYESSSDQGVLGIGYDINEAQVDRAGGSAYKNLPAKMAADGLIASNAYSLFLNDLSSQTGTILFGGVDRAQYEGDLITVPIEKNDGVYSDFFIALTGLSFGSTTIDDNIALAVLLDSGTSLTYLPESITDVIFEQVDAVYQEANGVAFVPCSLASETGNLTFKFSDPVEIVVPISELVIDYLEITGRQLAFDDGSEACMFGIAPCSGTNVLGDSFLRSAYVVFDLENNEISLAQSNFNTTGSDIVEIGSGENAVPSATDAEGLVASESGLPSGLPSGSGATVISPSSSGSVLIGVVTLLLVFARFLA</sequence>
<dbReference type="PANTHER" id="PTHR47966">
    <property type="entry name" value="BETA-SITE APP-CLEAVING ENZYME, ISOFORM A-RELATED"/>
    <property type="match status" value="1"/>
</dbReference>
<dbReference type="PROSITE" id="PS51767">
    <property type="entry name" value="PEPTIDASE_A1"/>
    <property type="match status" value="1"/>
</dbReference>
<dbReference type="PRINTS" id="PR00792">
    <property type="entry name" value="PEPSIN"/>
</dbReference>
<feature type="chain" id="PRO_5045437754" description="Peptidase A1 domain-containing protein" evidence="8">
    <location>
        <begin position="21"/>
        <end position="475"/>
    </location>
</feature>
<evidence type="ECO:0000256" key="2">
    <source>
        <dbReference type="ARBA" id="ARBA00022670"/>
    </source>
</evidence>
<keyword evidence="7" id="KW-0472">Membrane</keyword>
<dbReference type="InterPro" id="IPR033876">
    <property type="entry name" value="SAP-like"/>
</dbReference>
<dbReference type="Proteomes" id="UP001498476">
    <property type="component" value="Unassembled WGS sequence"/>
</dbReference>
<name>A0ABR1GZU4_9HYPO</name>
<keyword evidence="7" id="KW-1133">Transmembrane helix</keyword>
<evidence type="ECO:0000256" key="7">
    <source>
        <dbReference type="SAM" id="Phobius"/>
    </source>
</evidence>
<dbReference type="EMBL" id="JAZAVJ010000104">
    <property type="protein sequence ID" value="KAK7414380.1"/>
    <property type="molecule type" value="Genomic_DNA"/>
</dbReference>
<dbReference type="SUPFAM" id="SSF50630">
    <property type="entry name" value="Acid proteases"/>
    <property type="match status" value="1"/>
</dbReference>
<comment type="similarity">
    <text evidence="1 6">Belongs to the peptidase A1 family.</text>
</comment>
<accession>A0ABR1GZU4</accession>